<protein>
    <submittedName>
        <fullName evidence="3">SPOR domain-containing protein</fullName>
    </submittedName>
</protein>
<evidence type="ECO:0000259" key="2">
    <source>
        <dbReference type="Pfam" id="PF05036"/>
    </source>
</evidence>
<dbReference type="RefSeq" id="WP_113965623.1">
    <property type="nucleotide sequence ID" value="NZ_JAWVXR010000001.1"/>
</dbReference>
<sequence length="132" mass="15331">MTLLRTKSIGIFFAISLAFTSANFAQQGDVIVNQDSEITRLLELKKEINTNEDSKDRYRIQIFSGRRGAAEESQAEFKNTFTKWRSKLVYETPNYKIWVGSFKSHLEADRALLEIKKTFPNAFRFKPKTDKI</sequence>
<dbReference type="Proteomes" id="UP000252249">
    <property type="component" value="Unassembled WGS sequence"/>
</dbReference>
<dbReference type="InterPro" id="IPR007730">
    <property type="entry name" value="SPOR-like_dom"/>
</dbReference>
<dbReference type="EMBL" id="QPIG01000001">
    <property type="protein sequence ID" value="RCU58059.1"/>
    <property type="molecule type" value="Genomic_DNA"/>
</dbReference>
<comment type="caution">
    <text evidence="3">The sequence shown here is derived from an EMBL/GenBank/DDBJ whole genome shotgun (WGS) entry which is preliminary data.</text>
</comment>
<name>A0A368P8C9_9FLAO</name>
<gene>
    <name evidence="3" type="ORF">DU428_01355</name>
</gene>
<feature type="chain" id="PRO_5016743775" evidence="1">
    <location>
        <begin position="26"/>
        <end position="132"/>
    </location>
</feature>
<reference evidence="3 4" key="1">
    <citation type="submission" date="2018-07" db="EMBL/GenBank/DDBJ databases">
        <title>Oceanihabitans testaceum sp. nov., isolated from marine sediment.</title>
        <authorList>
            <person name="Li C.-M."/>
        </authorList>
    </citation>
    <scope>NUCLEOTIDE SEQUENCE [LARGE SCALE GENOMIC DNA]</scope>
    <source>
        <strain evidence="3 4">S9-10</strain>
    </source>
</reference>
<dbReference type="AlphaFoldDB" id="A0A368P8C9"/>
<proteinExistence type="predicted"/>
<evidence type="ECO:0000256" key="1">
    <source>
        <dbReference type="SAM" id="SignalP"/>
    </source>
</evidence>
<keyword evidence="4" id="KW-1185">Reference proteome</keyword>
<organism evidence="3 4">
    <name type="scientific">Oceanihabitans sediminis</name>
    <dbReference type="NCBI Taxonomy" id="1812012"/>
    <lineage>
        <taxon>Bacteria</taxon>
        <taxon>Pseudomonadati</taxon>
        <taxon>Bacteroidota</taxon>
        <taxon>Flavobacteriia</taxon>
        <taxon>Flavobacteriales</taxon>
        <taxon>Flavobacteriaceae</taxon>
        <taxon>Oceanihabitans</taxon>
    </lineage>
</organism>
<feature type="signal peptide" evidence="1">
    <location>
        <begin position="1"/>
        <end position="25"/>
    </location>
</feature>
<evidence type="ECO:0000313" key="4">
    <source>
        <dbReference type="Proteomes" id="UP000252249"/>
    </source>
</evidence>
<evidence type="ECO:0000313" key="3">
    <source>
        <dbReference type="EMBL" id="RCU58059.1"/>
    </source>
</evidence>
<accession>A0A368P8C9</accession>
<dbReference type="Pfam" id="PF05036">
    <property type="entry name" value="SPOR"/>
    <property type="match status" value="1"/>
</dbReference>
<dbReference type="GO" id="GO:0042834">
    <property type="term" value="F:peptidoglycan binding"/>
    <property type="evidence" value="ECO:0007669"/>
    <property type="project" value="InterPro"/>
</dbReference>
<dbReference type="OrthoDB" id="2473397at2"/>
<feature type="domain" description="SPOR" evidence="2">
    <location>
        <begin position="55"/>
        <end position="123"/>
    </location>
</feature>
<keyword evidence="1" id="KW-0732">Signal</keyword>